<dbReference type="EMBL" id="JAUSVL010000001">
    <property type="protein sequence ID" value="MDQ0291687.1"/>
    <property type="molecule type" value="Genomic_DNA"/>
</dbReference>
<sequence length="114" mass="12831">MLFVVARGFFYPQITQINADFFWGGLFFIRRFCIITQIGAGFFGGMSCRCASSHAAGRKARKIFSHAKARRREEEGKEDFFSREGAKKTGKMAACLAAARQATPPAGMFIFRRF</sequence>
<evidence type="ECO:0000313" key="1">
    <source>
        <dbReference type="EMBL" id="MDQ0291687.1"/>
    </source>
</evidence>
<evidence type="ECO:0000313" key="2">
    <source>
        <dbReference type="Proteomes" id="UP001238163"/>
    </source>
</evidence>
<keyword evidence="2" id="KW-1185">Reference proteome</keyword>
<proteinExistence type="predicted"/>
<reference evidence="1" key="1">
    <citation type="submission" date="2023-07" db="EMBL/GenBank/DDBJ databases">
        <title>Genomic Encyclopedia of Type Strains, Phase IV (KMG-IV): sequencing the most valuable type-strain genomes for metagenomic binning, comparative biology and taxonomic classification.</title>
        <authorList>
            <person name="Goeker M."/>
        </authorList>
    </citation>
    <scope>NUCLEOTIDE SEQUENCE</scope>
    <source>
        <strain evidence="1">DSM 24202</strain>
    </source>
</reference>
<name>A0AAE4ARN5_9BACT</name>
<dbReference type="Proteomes" id="UP001238163">
    <property type="component" value="Unassembled WGS sequence"/>
</dbReference>
<dbReference type="AlphaFoldDB" id="A0AAE4ARN5"/>
<accession>A0AAE4ARN5</accession>
<organism evidence="1 2">
    <name type="scientific">Oligosphaera ethanolica</name>
    <dbReference type="NCBI Taxonomy" id="760260"/>
    <lineage>
        <taxon>Bacteria</taxon>
        <taxon>Pseudomonadati</taxon>
        <taxon>Lentisphaerota</taxon>
        <taxon>Oligosphaeria</taxon>
        <taxon>Oligosphaerales</taxon>
        <taxon>Oligosphaeraceae</taxon>
        <taxon>Oligosphaera</taxon>
    </lineage>
</organism>
<gene>
    <name evidence="1" type="ORF">J3R75_003794</name>
</gene>
<dbReference type="RefSeq" id="WP_307264834.1">
    <property type="nucleotide sequence ID" value="NZ_JAUSVL010000001.1"/>
</dbReference>
<comment type="caution">
    <text evidence="1">The sequence shown here is derived from an EMBL/GenBank/DDBJ whole genome shotgun (WGS) entry which is preliminary data.</text>
</comment>
<protein>
    <submittedName>
        <fullName evidence="1">Uncharacterized protein</fullName>
    </submittedName>
</protein>